<evidence type="ECO:0000313" key="1">
    <source>
        <dbReference type="EMBL" id="SBW02914.1"/>
    </source>
</evidence>
<organism evidence="1">
    <name type="scientific">uncultured Alphaproteobacteria bacterium</name>
    <dbReference type="NCBI Taxonomy" id="91750"/>
    <lineage>
        <taxon>Bacteria</taxon>
        <taxon>Pseudomonadati</taxon>
        <taxon>Pseudomonadota</taxon>
        <taxon>Alphaproteobacteria</taxon>
        <taxon>environmental samples</taxon>
    </lineage>
</organism>
<reference evidence="1" key="1">
    <citation type="submission" date="2016-04" db="EMBL/GenBank/DDBJ databases">
        <authorList>
            <person name="Evans L.H."/>
            <person name="Alamgir A."/>
            <person name="Owens N."/>
            <person name="Weber N.D."/>
            <person name="Virtaneva K."/>
            <person name="Barbian K."/>
            <person name="Babar A."/>
            <person name="Rosenke K."/>
        </authorList>
    </citation>
    <scope>NUCLEOTIDE SEQUENCE</scope>
    <source>
        <strain evidence="1">86</strain>
    </source>
</reference>
<accession>A0A212JTY2</accession>
<gene>
    <name evidence="1" type="ORF">KL86APRO_11658</name>
</gene>
<proteinExistence type="predicted"/>
<sequence>MRLSIRTLRVRGDSRATRVFRSIVTGVVPFLGLCAAFAAPAAADEPECAAIARAVATVPGSGPAFLASYPPAEGVAAEPALDGAAFTYDNALAAIALIACGRETEARRIGDALVAASAADRAGTAGRIRNAYRAGPIREYPPPPMGWWNRDRNAWAEDPYQVGSATGNLAWAGLALLTLADATRDPRYRDGAERIGRYTAGFADDLGAGGFIGGVQGFDAEARPLTWKSTEHNTDVAAFFARLGGDWTPLAAHARRFVDAMWRPRDERFLIGTAPDGATPAEGVSGLDSQLWPQLLADAPRAWRAAFDTALANHAAQGGLDFNDDRDGLWTEGTAQGALVAQRLGRADEARRLLGAARAQAGPGGYLLATRNPSITTGLAIGPESTTDDFRYYRRPHLGATAWAALAARGFNPFTGARLDARDESR</sequence>
<protein>
    <recommendedName>
        <fullName evidence="2">Methylaspartate ammonia-lyase</fullName>
    </recommendedName>
</protein>
<dbReference type="EMBL" id="FLUO01000001">
    <property type="protein sequence ID" value="SBW02914.1"/>
    <property type="molecule type" value="Genomic_DNA"/>
</dbReference>
<name>A0A212JTY2_9PROT</name>
<dbReference type="AlphaFoldDB" id="A0A212JTY2"/>
<dbReference type="GO" id="GO:0005975">
    <property type="term" value="P:carbohydrate metabolic process"/>
    <property type="evidence" value="ECO:0007669"/>
    <property type="project" value="InterPro"/>
</dbReference>
<evidence type="ECO:0008006" key="2">
    <source>
        <dbReference type="Google" id="ProtNLM"/>
    </source>
</evidence>
<dbReference type="SUPFAM" id="SSF48208">
    <property type="entry name" value="Six-hairpin glycosidases"/>
    <property type="match status" value="1"/>
</dbReference>
<dbReference type="InterPro" id="IPR008928">
    <property type="entry name" value="6-hairpin_glycosidase_sf"/>
</dbReference>